<evidence type="ECO:0000313" key="8">
    <source>
        <dbReference type="Proteomes" id="UP000593563"/>
    </source>
</evidence>
<evidence type="ECO:0000256" key="2">
    <source>
        <dbReference type="ARBA" id="ARBA00006948"/>
    </source>
</evidence>
<comment type="similarity">
    <text evidence="2">Belongs to the TMEM45 family.</text>
</comment>
<evidence type="ECO:0008006" key="9">
    <source>
        <dbReference type="Google" id="ProtNLM"/>
    </source>
</evidence>
<sequence>MGTFLGHIVPGFAFALLGAWHLVNTIRGYHLKGSSFMSRFWHPFHSPLLNLKYLELILLLSFSVFAILMQILDFPFMRLSFKLDNFEHASMFLHVTIFACFTLFSELSQSSESLSGVSGMLAASVFGQELFLLYYHSADHVGLEGHYHWLLQLIVIVSLVSALSATSFPSSFPAALVLSISVVFQGCWLMNMGFMLWVPKFVAHGCTVKLGDASSNNSMLGTITCESHDAGMRAKALANLQFSWIFSGILIFVGCLCLAFTRKIPFRGNLTGYEQLYSRGLDVTVAINSGKQVPSQSCMSSIPSDAVFEL</sequence>
<feature type="transmembrane region" description="Helical" evidence="6">
    <location>
        <begin position="114"/>
        <end position="135"/>
    </location>
</feature>
<evidence type="ECO:0000256" key="5">
    <source>
        <dbReference type="ARBA" id="ARBA00023136"/>
    </source>
</evidence>
<protein>
    <recommendedName>
        <fullName evidence="9">Transmembrane protein 45B</fullName>
    </recommendedName>
</protein>
<feature type="transmembrane region" description="Helical" evidence="6">
    <location>
        <begin position="242"/>
        <end position="261"/>
    </location>
</feature>
<name>A0A6L5BB10_APIGR</name>
<dbReference type="Proteomes" id="UP000593563">
    <property type="component" value="Unassembled WGS sequence"/>
</dbReference>
<feature type="transmembrane region" description="Helical" evidence="6">
    <location>
        <begin position="91"/>
        <end position="107"/>
    </location>
</feature>
<keyword evidence="5 6" id="KW-0472">Membrane</keyword>
<dbReference type="PANTHER" id="PTHR46285">
    <property type="entry name" value="PROTEINASE INHIBITOR I4, SERPIN (DUF716)-RELATED"/>
    <property type="match status" value="1"/>
</dbReference>
<evidence type="ECO:0000256" key="3">
    <source>
        <dbReference type="ARBA" id="ARBA00022692"/>
    </source>
</evidence>
<keyword evidence="4 6" id="KW-1133">Transmembrane helix</keyword>
<organism evidence="7 8">
    <name type="scientific">Apium graveolens</name>
    <name type="common">Celery</name>
    <dbReference type="NCBI Taxonomy" id="4045"/>
    <lineage>
        <taxon>Eukaryota</taxon>
        <taxon>Viridiplantae</taxon>
        <taxon>Streptophyta</taxon>
        <taxon>Embryophyta</taxon>
        <taxon>Tracheophyta</taxon>
        <taxon>Spermatophyta</taxon>
        <taxon>Magnoliopsida</taxon>
        <taxon>eudicotyledons</taxon>
        <taxon>Gunneridae</taxon>
        <taxon>Pentapetalae</taxon>
        <taxon>asterids</taxon>
        <taxon>campanulids</taxon>
        <taxon>Apiales</taxon>
        <taxon>Apiaceae</taxon>
        <taxon>Apioideae</taxon>
        <taxon>apioid superclade</taxon>
        <taxon>Apieae</taxon>
        <taxon>Apium</taxon>
    </lineage>
</organism>
<evidence type="ECO:0000256" key="1">
    <source>
        <dbReference type="ARBA" id="ARBA00004141"/>
    </source>
</evidence>
<keyword evidence="3 6" id="KW-0812">Transmembrane</keyword>
<evidence type="ECO:0000256" key="6">
    <source>
        <dbReference type="SAM" id="Phobius"/>
    </source>
</evidence>
<dbReference type="InterPro" id="IPR006904">
    <property type="entry name" value="DUF716"/>
</dbReference>
<gene>
    <name evidence="7" type="ORF">AG4045_012286</name>
</gene>
<dbReference type="AlphaFoldDB" id="A0A6L5BB10"/>
<dbReference type="GO" id="GO:0016020">
    <property type="term" value="C:membrane"/>
    <property type="evidence" value="ECO:0007669"/>
    <property type="project" value="UniProtKB-SubCell"/>
</dbReference>
<feature type="transmembrane region" description="Helical" evidence="6">
    <location>
        <begin position="147"/>
        <end position="168"/>
    </location>
</feature>
<dbReference type="EMBL" id="WRXP01000197">
    <property type="protein sequence ID" value="KAF1002919.1"/>
    <property type="molecule type" value="Genomic_DNA"/>
</dbReference>
<feature type="transmembrane region" description="Helical" evidence="6">
    <location>
        <begin position="12"/>
        <end position="30"/>
    </location>
</feature>
<dbReference type="Pfam" id="PF04819">
    <property type="entry name" value="DUF716"/>
    <property type="match status" value="1"/>
</dbReference>
<evidence type="ECO:0000313" key="7">
    <source>
        <dbReference type="EMBL" id="KAF1002919.1"/>
    </source>
</evidence>
<dbReference type="PANTHER" id="PTHR46285:SF13">
    <property type="entry name" value="OS02G0167775 PROTEIN"/>
    <property type="match status" value="1"/>
</dbReference>
<comment type="caution">
    <text evidence="7">The sequence shown here is derived from an EMBL/GenBank/DDBJ whole genome shotgun (WGS) entry which is preliminary data.</text>
</comment>
<reference evidence="7" key="1">
    <citation type="submission" date="2020-01" db="EMBL/GenBank/DDBJ databases">
        <title>The Celery Genome Sequence Reveals Sequential Paleo-tetraploidization, Resistance Gene Elimination, Karyotype Evolution, and Functional Innovation in Apiales.</title>
        <authorList>
            <person name="Song X."/>
        </authorList>
    </citation>
    <scope>NUCLEOTIDE SEQUENCE</scope>
    <source>
        <tissue evidence="7">Leaf</tissue>
    </source>
</reference>
<proteinExistence type="inferred from homology"/>
<feature type="transmembrane region" description="Helical" evidence="6">
    <location>
        <begin position="51"/>
        <end position="71"/>
    </location>
</feature>
<accession>A0A6L5BB10</accession>
<keyword evidence="8" id="KW-1185">Reference proteome</keyword>
<comment type="subcellular location">
    <subcellularLocation>
        <location evidence="1">Membrane</location>
        <topology evidence="1">Multi-pass membrane protein</topology>
    </subcellularLocation>
</comment>
<evidence type="ECO:0000256" key="4">
    <source>
        <dbReference type="ARBA" id="ARBA00022989"/>
    </source>
</evidence>
<feature type="transmembrane region" description="Helical" evidence="6">
    <location>
        <begin position="175"/>
        <end position="198"/>
    </location>
</feature>